<proteinExistence type="predicted"/>
<dbReference type="OrthoDB" id="75724at2759"/>
<dbReference type="Proteomes" id="UP000285301">
    <property type="component" value="Unassembled WGS sequence"/>
</dbReference>
<dbReference type="InterPro" id="IPR053012">
    <property type="entry name" value="ER-organelle_contact"/>
</dbReference>
<dbReference type="Gene3D" id="3.40.525.10">
    <property type="entry name" value="CRAL-TRIO lipid binding domain"/>
    <property type="match status" value="1"/>
</dbReference>
<dbReference type="PROSITE" id="PS50191">
    <property type="entry name" value="CRAL_TRIO"/>
    <property type="match status" value="1"/>
</dbReference>
<dbReference type="InterPro" id="IPR036865">
    <property type="entry name" value="CRAL-TRIO_dom_sf"/>
</dbReference>
<keyword evidence="3" id="KW-1185">Reference proteome</keyword>
<feature type="domain" description="CRAL-TRIO" evidence="1">
    <location>
        <begin position="131"/>
        <end position="290"/>
    </location>
</feature>
<dbReference type="SUPFAM" id="SSF46938">
    <property type="entry name" value="CRAL/TRIO N-terminal domain"/>
    <property type="match status" value="1"/>
</dbReference>
<feature type="non-terminal residue" evidence="2">
    <location>
        <position position="318"/>
    </location>
</feature>
<dbReference type="PANTHER" id="PTHR46384:SF1">
    <property type="entry name" value="MOTILE SPERM DOMAIN-CONTAINING PROTEIN 2"/>
    <property type="match status" value="1"/>
</dbReference>
<reference evidence="2 3" key="1">
    <citation type="journal article" date="2018" name="Gigascience">
        <title>Genomes of trombidid mites reveal novel predicted allergens and laterally-transferred genes associated with secondary metabolism.</title>
        <authorList>
            <person name="Dong X."/>
            <person name="Chaisiri K."/>
            <person name="Xia D."/>
            <person name="Armstrong S.D."/>
            <person name="Fang Y."/>
            <person name="Donnelly M.J."/>
            <person name="Kadowaki T."/>
            <person name="McGarry J.W."/>
            <person name="Darby A.C."/>
            <person name="Makepeace B.L."/>
        </authorList>
    </citation>
    <scope>NUCLEOTIDE SEQUENCE [LARGE SCALE GENOMIC DNA]</scope>
    <source>
        <strain evidence="2">UoL-WK</strain>
    </source>
</reference>
<dbReference type="InterPro" id="IPR036273">
    <property type="entry name" value="CRAL/TRIO_N_dom_sf"/>
</dbReference>
<dbReference type="PANTHER" id="PTHR46384">
    <property type="entry name" value="MOTILE SPERM DOMAIN-CONTAINING PROTEIN 2"/>
    <property type="match status" value="1"/>
</dbReference>
<comment type="caution">
    <text evidence="2">The sequence shown here is derived from an EMBL/GenBank/DDBJ whole genome shotgun (WGS) entry which is preliminary data.</text>
</comment>
<dbReference type="EMBL" id="NCKU01015156">
    <property type="protein sequence ID" value="RWR99440.1"/>
    <property type="molecule type" value="Genomic_DNA"/>
</dbReference>
<name>A0A443Q8T3_9ACAR</name>
<dbReference type="CDD" id="cd00170">
    <property type="entry name" value="SEC14"/>
    <property type="match status" value="1"/>
</dbReference>
<accession>A0A443Q8T3</accession>
<evidence type="ECO:0000313" key="3">
    <source>
        <dbReference type="Proteomes" id="UP000285301"/>
    </source>
</evidence>
<dbReference type="SUPFAM" id="SSF52087">
    <property type="entry name" value="CRAL/TRIO domain"/>
    <property type="match status" value="1"/>
</dbReference>
<dbReference type="InterPro" id="IPR001251">
    <property type="entry name" value="CRAL-TRIO_dom"/>
</dbReference>
<dbReference type="GO" id="GO:0140284">
    <property type="term" value="C:endoplasmic reticulum-endosome membrane contact site"/>
    <property type="evidence" value="ECO:0007669"/>
    <property type="project" value="TreeGrafter"/>
</dbReference>
<evidence type="ECO:0000259" key="1">
    <source>
        <dbReference type="PROSITE" id="PS50191"/>
    </source>
</evidence>
<dbReference type="AlphaFoldDB" id="A0A443Q8T3"/>
<dbReference type="GO" id="GO:0012505">
    <property type="term" value="C:endomembrane system"/>
    <property type="evidence" value="ECO:0007669"/>
    <property type="project" value="TreeGrafter"/>
</dbReference>
<protein>
    <submittedName>
        <fullName evidence="2">Motile sperm domain-containing protein 2-like protein</fullName>
    </submittedName>
</protein>
<organism evidence="2 3">
    <name type="scientific">Dinothrombium tinctorium</name>
    <dbReference type="NCBI Taxonomy" id="1965070"/>
    <lineage>
        <taxon>Eukaryota</taxon>
        <taxon>Metazoa</taxon>
        <taxon>Ecdysozoa</taxon>
        <taxon>Arthropoda</taxon>
        <taxon>Chelicerata</taxon>
        <taxon>Arachnida</taxon>
        <taxon>Acari</taxon>
        <taxon>Acariformes</taxon>
        <taxon>Trombidiformes</taxon>
        <taxon>Prostigmata</taxon>
        <taxon>Anystina</taxon>
        <taxon>Parasitengona</taxon>
        <taxon>Trombidioidea</taxon>
        <taxon>Trombidiidae</taxon>
        <taxon>Dinothrombium</taxon>
    </lineage>
</organism>
<gene>
    <name evidence="2" type="ORF">B4U79_17023</name>
</gene>
<dbReference type="SMART" id="SM00516">
    <property type="entry name" value="SEC14"/>
    <property type="match status" value="1"/>
</dbReference>
<dbReference type="Pfam" id="PF00650">
    <property type="entry name" value="CRAL_TRIO"/>
    <property type="match status" value="1"/>
</dbReference>
<evidence type="ECO:0000313" key="2">
    <source>
        <dbReference type="EMBL" id="RWR99440.1"/>
    </source>
</evidence>
<sequence>MNEDEIPNKGKNERMMQRYEYDLKARSVADLQFYFKVVKMIRPLIRRVSSKNFINTVDEYALIVHIQETLLKMCEEDQDLFDELDVQNIIKDKVYLHRFFDRQNGSVTKTVEMVKEALIWRKEKRIPHITPEVVPREIYEVGAIIQHETDYEGNAVLYFRAKYAFVTKETRECGLRLMIAAVYALIEQGLAQDKGWVLFNDLTDVTMANCNIVEALNAFRIYHKYTPAGLKKVIFYNVPWFAKHILKSSVALLPSEWRKVIHFLNKNELKKIIPAENLPSFIADPTITFKTPYPADVKDIDHCDLDLLGVKNEDKDAF</sequence>